<keyword evidence="1" id="KW-0812">Transmembrane</keyword>
<evidence type="ECO:0000313" key="2">
    <source>
        <dbReference type="EMBL" id="EOA34169.1"/>
    </source>
</evidence>
<reference evidence="3" key="1">
    <citation type="journal article" date="2013" name="Nat. Genet.">
        <title>The Capsella rubella genome and the genomic consequences of rapid mating system evolution.</title>
        <authorList>
            <person name="Slotte T."/>
            <person name="Hazzouri K.M."/>
            <person name="Agren J.A."/>
            <person name="Koenig D."/>
            <person name="Maumus F."/>
            <person name="Guo Y.L."/>
            <person name="Steige K."/>
            <person name="Platts A.E."/>
            <person name="Escobar J.S."/>
            <person name="Newman L.K."/>
            <person name="Wang W."/>
            <person name="Mandakova T."/>
            <person name="Vello E."/>
            <person name="Smith L.M."/>
            <person name="Henz S.R."/>
            <person name="Steffen J."/>
            <person name="Takuno S."/>
            <person name="Brandvain Y."/>
            <person name="Coop G."/>
            <person name="Andolfatto P."/>
            <person name="Hu T.T."/>
            <person name="Blanchette M."/>
            <person name="Clark R.M."/>
            <person name="Quesneville H."/>
            <person name="Nordborg M."/>
            <person name="Gaut B.S."/>
            <person name="Lysak M.A."/>
            <person name="Jenkins J."/>
            <person name="Grimwood J."/>
            <person name="Chapman J."/>
            <person name="Prochnik S."/>
            <person name="Shu S."/>
            <person name="Rokhsar D."/>
            <person name="Schmutz J."/>
            <person name="Weigel D."/>
            <person name="Wright S.I."/>
        </authorList>
    </citation>
    <scope>NUCLEOTIDE SEQUENCE [LARGE SCALE GENOMIC DNA]</scope>
    <source>
        <strain evidence="3">cv. Monte Gargano</strain>
    </source>
</reference>
<name>R0HWF0_9BRAS</name>
<dbReference type="eggNOG" id="ENOG502QQQE">
    <property type="taxonomic scope" value="Eukaryota"/>
</dbReference>
<dbReference type="PANTHER" id="PTHR31860">
    <property type="entry name" value="HEAT-INDUCIBLE TRANSCRIPTION REPRESSOR (DUF639)-RELATED"/>
    <property type="match status" value="1"/>
</dbReference>
<feature type="transmembrane region" description="Helical" evidence="1">
    <location>
        <begin position="739"/>
        <end position="764"/>
    </location>
</feature>
<dbReference type="AlphaFoldDB" id="R0HWF0"/>
<dbReference type="KEGG" id="crb:17894482"/>
<organism evidence="2 3">
    <name type="scientific">Capsella rubella</name>
    <dbReference type="NCBI Taxonomy" id="81985"/>
    <lineage>
        <taxon>Eukaryota</taxon>
        <taxon>Viridiplantae</taxon>
        <taxon>Streptophyta</taxon>
        <taxon>Embryophyta</taxon>
        <taxon>Tracheophyta</taxon>
        <taxon>Spermatophyta</taxon>
        <taxon>Magnoliopsida</taxon>
        <taxon>eudicotyledons</taxon>
        <taxon>Gunneridae</taxon>
        <taxon>Pentapetalae</taxon>
        <taxon>rosids</taxon>
        <taxon>malvids</taxon>
        <taxon>Brassicales</taxon>
        <taxon>Brassicaceae</taxon>
        <taxon>Camelineae</taxon>
        <taxon>Capsella</taxon>
    </lineage>
</organism>
<dbReference type="STRING" id="81985.R0HWF0"/>
<keyword evidence="1" id="KW-1133">Transmembrane helix</keyword>
<dbReference type="OrthoDB" id="634852at2759"/>
<dbReference type="Proteomes" id="UP000029121">
    <property type="component" value="Unassembled WGS sequence"/>
</dbReference>
<keyword evidence="3" id="KW-1185">Reference proteome</keyword>
<evidence type="ECO:0000256" key="1">
    <source>
        <dbReference type="SAM" id="Phobius"/>
    </source>
</evidence>
<evidence type="ECO:0000313" key="3">
    <source>
        <dbReference type="Proteomes" id="UP000029121"/>
    </source>
</evidence>
<proteinExistence type="predicted"/>
<gene>
    <name evidence="2" type="ORF">CARUB_v10021671mg</name>
</gene>
<dbReference type="EMBL" id="KB870806">
    <property type="protein sequence ID" value="EOA34169.1"/>
    <property type="molecule type" value="Genomic_DNA"/>
</dbReference>
<keyword evidence="1" id="KW-0472">Membrane</keyword>
<protein>
    <submittedName>
        <fullName evidence="2">Uncharacterized protein</fullName>
    </submittedName>
</protein>
<dbReference type="Pfam" id="PF04842">
    <property type="entry name" value="DUF639"/>
    <property type="match status" value="1"/>
</dbReference>
<dbReference type="InterPro" id="IPR006927">
    <property type="entry name" value="DUF639"/>
</dbReference>
<accession>R0HWF0</accession>
<sequence length="825" mass="93200">MALRVGGLKRVKLSSATPDFPIVYRLDGVRIHRRYSFLRNCSSNRKPRLRIVAQKKWKLNDIDPNAVQERFSRWVSKSQKILSDVTSPLKKKGQSLKVELEDQQDVEDLEELLTVEQTVRSDTPKGSLSFDAIISIEQFSSRMNGITGKKMQDIFDTLVPPALSTDARNLVEYCCFRFLSRDSSEFHPSLKEPAFQRLIFITMLAWANPYCKERNARNDVSERPSFQGRFVGEEAFVRIAPAISGLADRATVHNLFKALSAATNQKGISLEIWLAYIQELVKIHEGRKSHQTTDLRQLSSERLLCMAANRKGPVLKWENNVAWPGKLTLTDKALYFEPVDIKGSKGVLRLDLAGDKSTVEKAKVGPLGFSLFDSAVSVSSGSGLATWVLEFVDLGGELRRDVWHAIISEVIALHTFLREFGPEEDDESLYQVFGAKKGKEKAIASASNCIARLQALQYMRNLPDDPIKLVQFSFLQQVAYGDIVCQTLAVNFWGGPLLTKVADTYRQGNIARASRESYESFDNVSDLDGSVYLKRWMRSPSWGSTASINFWKNSSLRQGLVLSKYLAVADLTLVERAAETCRQKYKVVEKTQATIDAATIKGIPSNIDLFKELILPLSITAAKIEKLRRWEEPYMTVSFLAFASTIIFRNLLQYVFPVSLIFLATGMLTLKGLRRQGRLGRLFGIITIRDQPSSNTIQKIIAVKDAMQDLESYLQKVNVVLLKLRTIVLSGHPQITTEVALALLSIATVLVIVPFKYVLAFVLYDQFTRELEFRKQMVRKFNAFLRERWEMVPAAPVIVLPFVNEESTPATQENKQLRKQTQKGD</sequence>
<dbReference type="PANTHER" id="PTHR31860:SF3">
    <property type="entry name" value="PROTEIN, PUTATIVE (DUF639)-RELATED"/>
    <property type="match status" value="1"/>
</dbReference>
<feature type="transmembrane region" description="Helical" evidence="1">
    <location>
        <begin position="654"/>
        <end position="673"/>
    </location>
</feature>